<evidence type="ECO:0000313" key="2">
    <source>
        <dbReference type="Proteomes" id="UP000652755"/>
    </source>
</evidence>
<comment type="caution">
    <text evidence="1">The sequence shown here is derived from an EMBL/GenBank/DDBJ whole genome shotgun (WGS) entry which is preliminary data.</text>
</comment>
<name>A0ABR7KP13_9SPHI</name>
<organism evidence="1 2">
    <name type="scientific">Pedobacter fastidiosus</name>
    <dbReference type="NCBI Taxonomy" id="2765361"/>
    <lineage>
        <taxon>Bacteria</taxon>
        <taxon>Pseudomonadati</taxon>
        <taxon>Bacteroidota</taxon>
        <taxon>Sphingobacteriia</taxon>
        <taxon>Sphingobacteriales</taxon>
        <taxon>Sphingobacteriaceae</taxon>
        <taxon>Pedobacter</taxon>
    </lineage>
</organism>
<reference evidence="1 2" key="1">
    <citation type="submission" date="2020-08" db="EMBL/GenBank/DDBJ databases">
        <authorList>
            <person name="Sun Q."/>
            <person name="Inoue M."/>
        </authorList>
    </citation>
    <scope>NUCLEOTIDE SEQUENCE [LARGE SCALE GENOMIC DNA]</scope>
    <source>
        <strain evidence="1 2">CCM 8938</strain>
    </source>
</reference>
<proteinExistence type="predicted"/>
<dbReference type="RefSeq" id="WP_187070205.1">
    <property type="nucleotide sequence ID" value="NZ_JACRYL010000003.1"/>
</dbReference>
<evidence type="ECO:0000313" key="1">
    <source>
        <dbReference type="EMBL" id="MBC6109723.1"/>
    </source>
</evidence>
<gene>
    <name evidence="1" type="ORF">H7U22_04745</name>
</gene>
<accession>A0ABR7KP13</accession>
<protein>
    <recommendedName>
        <fullName evidence="3">Outer membrane protein beta-barrel domain-containing protein</fullName>
    </recommendedName>
</protein>
<sequence length="198" mass="22617">MKKIIFSLTFQLFIFSCLVQDNTKTTFFKGEAGVLFGTSTEYTGDGYSSRARNLYHISAMVGKNIDSQLSIGLGADFNFFSQILQYQKNLLITPIFIHLQYSFTEKPKTLFFYSSYGLAPKFGGNFYAGNAFNLGLGWKYKPKFLAHKTLSFSTGFNNTNVKNIYHEFIDYNYGDFKSRFEYTKLNLKSLSLNVGISF</sequence>
<dbReference type="PROSITE" id="PS51257">
    <property type="entry name" value="PROKAR_LIPOPROTEIN"/>
    <property type="match status" value="1"/>
</dbReference>
<keyword evidence="2" id="KW-1185">Reference proteome</keyword>
<dbReference type="EMBL" id="JACRYL010000003">
    <property type="protein sequence ID" value="MBC6109723.1"/>
    <property type="molecule type" value="Genomic_DNA"/>
</dbReference>
<evidence type="ECO:0008006" key="3">
    <source>
        <dbReference type="Google" id="ProtNLM"/>
    </source>
</evidence>
<dbReference type="Proteomes" id="UP000652755">
    <property type="component" value="Unassembled WGS sequence"/>
</dbReference>